<feature type="transmembrane region" description="Helical" evidence="1">
    <location>
        <begin position="310"/>
        <end position="328"/>
    </location>
</feature>
<feature type="transmembrane region" description="Helical" evidence="1">
    <location>
        <begin position="1187"/>
        <end position="1205"/>
    </location>
</feature>
<feature type="transmembrane region" description="Helical" evidence="1">
    <location>
        <begin position="1111"/>
        <end position="1128"/>
    </location>
</feature>
<feature type="transmembrane region" description="Helical" evidence="1">
    <location>
        <begin position="166"/>
        <end position="187"/>
    </location>
</feature>
<feature type="transmembrane region" description="Helical" evidence="1">
    <location>
        <begin position="993"/>
        <end position="1011"/>
    </location>
</feature>
<evidence type="ECO:0000313" key="3">
    <source>
        <dbReference type="Proteomes" id="UP001241072"/>
    </source>
</evidence>
<feature type="transmembrane region" description="Helical" evidence="1">
    <location>
        <begin position="650"/>
        <end position="667"/>
    </location>
</feature>
<feature type="transmembrane region" description="Helical" evidence="1">
    <location>
        <begin position="1161"/>
        <end position="1181"/>
    </location>
</feature>
<evidence type="ECO:0000313" key="2">
    <source>
        <dbReference type="EMBL" id="MDO7882141.1"/>
    </source>
</evidence>
<feature type="transmembrane region" description="Helical" evidence="1">
    <location>
        <begin position="743"/>
        <end position="765"/>
    </location>
</feature>
<feature type="transmembrane region" description="Helical" evidence="1">
    <location>
        <begin position="361"/>
        <end position="383"/>
    </location>
</feature>
<feature type="transmembrane region" description="Helical" evidence="1">
    <location>
        <begin position="597"/>
        <end position="617"/>
    </location>
</feature>
<feature type="transmembrane region" description="Helical" evidence="1">
    <location>
        <begin position="853"/>
        <end position="873"/>
    </location>
</feature>
<feature type="transmembrane region" description="Helical" evidence="1">
    <location>
        <begin position="824"/>
        <end position="841"/>
    </location>
</feature>
<feature type="transmembrane region" description="Helical" evidence="1">
    <location>
        <begin position="624"/>
        <end position="644"/>
    </location>
</feature>
<gene>
    <name evidence="2" type="ORF">Q5716_07885</name>
</gene>
<feature type="transmembrane region" description="Helical" evidence="1">
    <location>
        <begin position="879"/>
        <end position="900"/>
    </location>
</feature>
<feature type="transmembrane region" description="Helical" evidence="1">
    <location>
        <begin position="708"/>
        <end position="731"/>
    </location>
</feature>
<feature type="transmembrane region" description="Helical" evidence="1">
    <location>
        <begin position="222"/>
        <end position="240"/>
    </location>
</feature>
<keyword evidence="3" id="KW-1185">Reference proteome</keyword>
<feature type="transmembrane region" description="Helical" evidence="1">
    <location>
        <begin position="246"/>
        <end position="266"/>
    </location>
</feature>
<evidence type="ECO:0008006" key="4">
    <source>
        <dbReference type="Google" id="ProtNLM"/>
    </source>
</evidence>
<dbReference type="EMBL" id="JAUQUB010000001">
    <property type="protein sequence ID" value="MDO7882141.1"/>
    <property type="molecule type" value="Genomic_DNA"/>
</dbReference>
<feature type="transmembrane region" description="Helical" evidence="1">
    <location>
        <begin position="798"/>
        <end position="818"/>
    </location>
</feature>
<feature type="transmembrane region" description="Helical" evidence="1">
    <location>
        <begin position="1017"/>
        <end position="1036"/>
    </location>
</feature>
<feature type="transmembrane region" description="Helical" evidence="1">
    <location>
        <begin position="572"/>
        <end position="591"/>
    </location>
</feature>
<name>A0ABT9BM80_9MICO</name>
<feature type="transmembrane region" description="Helical" evidence="1">
    <location>
        <begin position="1048"/>
        <end position="1066"/>
    </location>
</feature>
<feature type="transmembrane region" description="Helical" evidence="1">
    <location>
        <begin position="1134"/>
        <end position="1154"/>
    </location>
</feature>
<reference evidence="2 3" key="1">
    <citation type="submission" date="2023-07" db="EMBL/GenBank/DDBJ databases">
        <title>Protaetiibacter sp. nov WY-16 isolated from soil.</title>
        <authorList>
            <person name="Liu B."/>
            <person name="Wan Y."/>
        </authorList>
    </citation>
    <scope>NUCLEOTIDE SEQUENCE [LARGE SCALE GENOMIC DNA]</scope>
    <source>
        <strain evidence="2 3">WY-16</strain>
    </source>
</reference>
<feature type="transmembrane region" description="Helical" evidence="1">
    <location>
        <begin position="679"/>
        <end position="702"/>
    </location>
</feature>
<feature type="transmembrane region" description="Helical" evidence="1">
    <location>
        <begin position="435"/>
        <end position="455"/>
    </location>
</feature>
<feature type="transmembrane region" description="Helical" evidence="1">
    <location>
        <begin position="548"/>
        <end position="565"/>
    </location>
</feature>
<feature type="transmembrane region" description="Helical" evidence="1">
    <location>
        <begin position="1072"/>
        <end position="1090"/>
    </location>
</feature>
<dbReference type="InterPro" id="IPR058062">
    <property type="entry name" value="SCO7613_C"/>
</dbReference>
<accession>A0ABT9BM80</accession>
<feature type="transmembrane region" description="Helical" evidence="1">
    <location>
        <begin position="951"/>
        <end position="973"/>
    </location>
</feature>
<feature type="transmembrane region" description="Helical" evidence="1">
    <location>
        <begin position="193"/>
        <end position="215"/>
    </location>
</feature>
<protein>
    <recommendedName>
        <fullName evidence="4">DUF2157 domain-containing protein</fullName>
    </recommendedName>
</protein>
<dbReference type="RefSeq" id="WP_305002524.1">
    <property type="nucleotide sequence ID" value="NZ_JAUQUB010000001.1"/>
</dbReference>
<dbReference type="Proteomes" id="UP001241072">
    <property type="component" value="Unassembled WGS sequence"/>
</dbReference>
<feature type="transmembrane region" description="Helical" evidence="1">
    <location>
        <begin position="395"/>
        <end position="415"/>
    </location>
</feature>
<feature type="transmembrane region" description="Helical" evidence="1">
    <location>
        <begin position="492"/>
        <end position="511"/>
    </location>
</feature>
<feature type="transmembrane region" description="Helical" evidence="1">
    <location>
        <begin position="523"/>
        <end position="542"/>
    </location>
</feature>
<proteinExistence type="predicted"/>
<keyword evidence="1" id="KW-0472">Membrane</keyword>
<evidence type="ECO:0000256" key="1">
    <source>
        <dbReference type="SAM" id="Phobius"/>
    </source>
</evidence>
<sequence>MSHTWTASVTAHLLDRSRCPKCDAVLRSSSCDRCGADLSGPLAWDILKASEATVAALENRQKLIDALPVLTTAVAVRTNSPAATTPVAAPMGTPAVTAVRARPSSQLSLQSVLAVAGAGLVAVAAIVFTFFNPDLSDFGIRTAIIAAVTAVFLVAAWLLARGGLQFSAEAVGALGTVFVGLDVWALGDGSSDARAAFVLTAVGTLVAAAALIALGSLVRLRSWVWVALAALPLAPALLGLALDSAWAHSAGFVAAAAVGIGVHPLARRLGRRFGSALAADRVTASILQVIAGTIALGLLLTVDGPQTPRALGSAAIVAGLALIALVSARTLASSAWSYSAGFLIATAGALASFAIDVDDEWTIALVGAGVLAAAAVSSIVPGLRGVRRRLVRAGTWTATLIVAVPGAIGAIIHLAGRAITFFGDYPGEVTGGSTALATVLLLVAVAVAGGILHLVSRPLESSLEHAYLPVGVWLGMLGLSVFVTWSDLLLPVQVGLSLLVVAGVAVGLALVPRLRSARLALRAPLLVAAHGLLVLAGLLSWTDDALRVPLGAAGVVALVALAFAMPRVIRPAYTGAGYAYSLVVVAAGFALADIDDLAGFCLTTTAAALAAIVATLVPRVSGRHWYAVLLVTAVPFLIGIVSVLIERSGWTALSTGVTFVLLLVIVLTRRPGLTRFVRAGAAALLVPALAVVVVCLGAELLTVSASPVTLPIIAAIVALVLPSTGLIGAALERHGIPEQDARWSRVAVEVSSLVTGAIGVLLALVRAAAGIPTTFTVLVILGVGAIATALFAKRRYGWPLAFAAFTGALWCIWALNGVTGLEPYLLPPTLAAALLGAILVARGLPGFGLSAAGLYATGLSVAIVPILAAQVVVGSESAVPWRAWLLLGFAVALVAVGAALPRLSRWTPLARLAALRTPSLVVAIVAAAGGVAQAARFGLRADDAGVSSDDVVIIPVLGYTGGAALLAATAAALLSRRAEAPWAAPERVAGSRWLFVPTVAFVTLGAVLGMRDGWLPILSVYAISLLLLAFMIVTALRERVRPTVLPPVLLTFAAAWSVAVASWSARELRVETYSLPLGFALLAVGVIAMWPQRAVARATLVSWPIGFSGSWRLLGPGILAIFVPSVLATGTDPLTQRAIMVIALALVAILIGNLRRLAAPFILGIIVLPVENVVVFAVQIGRNIESLPWWITLATAGAVLLVLAVTSERRVGKDKGTAARIRDLT</sequence>
<feature type="transmembrane region" description="Helical" evidence="1">
    <location>
        <begin position="771"/>
        <end position="791"/>
    </location>
</feature>
<dbReference type="NCBIfam" id="NF047321">
    <property type="entry name" value="SCO7613_CTERM"/>
    <property type="match status" value="1"/>
</dbReference>
<feature type="transmembrane region" description="Helical" evidence="1">
    <location>
        <begin position="138"/>
        <end position="159"/>
    </location>
</feature>
<keyword evidence="1" id="KW-0812">Transmembrane</keyword>
<feature type="transmembrane region" description="Helical" evidence="1">
    <location>
        <begin position="467"/>
        <end position="486"/>
    </location>
</feature>
<comment type="caution">
    <text evidence="2">The sequence shown here is derived from an EMBL/GenBank/DDBJ whole genome shotgun (WGS) entry which is preliminary data.</text>
</comment>
<feature type="transmembrane region" description="Helical" evidence="1">
    <location>
        <begin position="920"/>
        <end position="939"/>
    </location>
</feature>
<feature type="transmembrane region" description="Helical" evidence="1">
    <location>
        <begin position="278"/>
        <end position="298"/>
    </location>
</feature>
<organism evidence="2 3">
    <name type="scientific">Antiquaquibacter soli</name>
    <dbReference type="NCBI Taxonomy" id="3064523"/>
    <lineage>
        <taxon>Bacteria</taxon>
        <taxon>Bacillati</taxon>
        <taxon>Actinomycetota</taxon>
        <taxon>Actinomycetes</taxon>
        <taxon>Micrococcales</taxon>
        <taxon>Microbacteriaceae</taxon>
        <taxon>Antiquaquibacter</taxon>
    </lineage>
</organism>
<feature type="transmembrane region" description="Helical" evidence="1">
    <location>
        <begin position="335"/>
        <end position="355"/>
    </location>
</feature>
<feature type="transmembrane region" description="Helical" evidence="1">
    <location>
        <begin position="112"/>
        <end position="132"/>
    </location>
</feature>
<keyword evidence="1" id="KW-1133">Transmembrane helix</keyword>